<dbReference type="AlphaFoldDB" id="A0A5K7Z7Y9"/>
<evidence type="ECO:0000313" key="2">
    <source>
        <dbReference type="EMBL" id="BBO78142.1"/>
    </source>
</evidence>
<evidence type="ECO:0000313" key="3">
    <source>
        <dbReference type="Proteomes" id="UP000427769"/>
    </source>
</evidence>
<protein>
    <recommendedName>
        <fullName evidence="1">Thiolase C-terminal domain-containing protein</fullName>
    </recommendedName>
</protein>
<dbReference type="OrthoDB" id="5411776at2"/>
<feature type="domain" description="Thiolase C-terminal" evidence="1">
    <location>
        <begin position="249"/>
        <end position="377"/>
    </location>
</feature>
<gene>
    <name evidence="2" type="ORF">DSCW_55590</name>
</gene>
<keyword evidence="3" id="KW-1185">Reference proteome</keyword>
<dbReference type="PANTHER" id="PTHR42870:SF6">
    <property type="entry name" value="ACETYL-COA C-ACYLTRANSFERASE"/>
    <property type="match status" value="1"/>
</dbReference>
<dbReference type="InterPro" id="IPR016039">
    <property type="entry name" value="Thiolase-like"/>
</dbReference>
<dbReference type="Pfam" id="PF22691">
    <property type="entry name" value="Thiolase_C_1"/>
    <property type="match status" value="1"/>
</dbReference>
<organism evidence="2 3">
    <name type="scientific">Desulfosarcina widdelii</name>
    <dbReference type="NCBI Taxonomy" id="947919"/>
    <lineage>
        <taxon>Bacteria</taxon>
        <taxon>Pseudomonadati</taxon>
        <taxon>Thermodesulfobacteriota</taxon>
        <taxon>Desulfobacteria</taxon>
        <taxon>Desulfobacterales</taxon>
        <taxon>Desulfosarcinaceae</taxon>
        <taxon>Desulfosarcina</taxon>
    </lineage>
</organism>
<evidence type="ECO:0000259" key="1">
    <source>
        <dbReference type="Pfam" id="PF22691"/>
    </source>
</evidence>
<dbReference type="CDD" id="cd00829">
    <property type="entry name" value="SCP-x_thiolase"/>
    <property type="match status" value="1"/>
</dbReference>
<reference evidence="2 3" key="1">
    <citation type="submission" date="2019-11" db="EMBL/GenBank/DDBJ databases">
        <title>Comparative genomics of hydrocarbon-degrading Desulfosarcina strains.</title>
        <authorList>
            <person name="Watanabe M."/>
            <person name="Kojima H."/>
            <person name="Fukui M."/>
        </authorList>
    </citation>
    <scope>NUCLEOTIDE SEQUENCE [LARGE SCALE GENOMIC DNA]</scope>
    <source>
        <strain evidence="2 3">PP31</strain>
    </source>
</reference>
<dbReference type="KEGG" id="dwd:DSCW_55590"/>
<dbReference type="EMBL" id="AP021875">
    <property type="protein sequence ID" value="BBO78142.1"/>
    <property type="molecule type" value="Genomic_DNA"/>
</dbReference>
<name>A0A5K7Z7Y9_9BACT</name>
<dbReference type="InterPro" id="IPR055140">
    <property type="entry name" value="Thiolase_C_2"/>
</dbReference>
<dbReference type="GO" id="GO:0016746">
    <property type="term" value="F:acyltransferase activity"/>
    <property type="evidence" value="ECO:0007669"/>
    <property type="project" value="InterPro"/>
</dbReference>
<dbReference type="RefSeq" id="WP_155306806.1">
    <property type="nucleotide sequence ID" value="NZ_AP021875.1"/>
</dbReference>
<dbReference type="PANTHER" id="PTHR42870">
    <property type="entry name" value="ACETYL-COA C-ACETYLTRANSFERASE"/>
    <property type="match status" value="1"/>
</dbReference>
<proteinExistence type="predicted"/>
<sequence>MARRVGICAVAQTTYEPDKWYERFQGMALEVLESLQEQTGVDFSPGKGIGMSINVSDDIFDARTISDNGMTDVLGAHFGCEEKIAQEGIQALYYGMAAIQSGHEDVVLILGHCKESQCASRNMVTHVAFDPFYTRPVGLDFCAAAGLQAQAYADKAGITDEQLAEVVVRCHANALKNDRLPKVEAVTADQVMMSPMLADPIRQLHAYPISDGAVGMLLVAEDRVKDFTDTPVWITGVGNCMDSFFLGDRDLASNFALKQAAKRAYKRAGIDDPKIAFDVVEVSDFYAYQQPMWLEGLGICDGGTGGLAASAGTAGKAVINPSGGSLAGNPLILGGLVRAAEASLQLMGKANGHQVNNAATALAHGVMGPAGQFHSVVTLARD</sequence>
<dbReference type="Gene3D" id="3.40.47.10">
    <property type="match status" value="1"/>
</dbReference>
<dbReference type="SUPFAM" id="SSF53901">
    <property type="entry name" value="Thiolase-like"/>
    <property type="match status" value="2"/>
</dbReference>
<accession>A0A5K7Z7Y9</accession>
<dbReference type="Proteomes" id="UP000427769">
    <property type="component" value="Chromosome"/>
</dbReference>